<gene>
    <name evidence="2" type="ORF">NIES2119_11220</name>
</gene>
<organism evidence="2 3">
    <name type="scientific">[Phormidium ambiguum] IAM M-71</name>
    <dbReference type="NCBI Taxonomy" id="454136"/>
    <lineage>
        <taxon>Bacteria</taxon>
        <taxon>Bacillati</taxon>
        <taxon>Cyanobacteriota</taxon>
        <taxon>Cyanophyceae</taxon>
        <taxon>Oscillatoriophycideae</taxon>
        <taxon>Aerosakkonematales</taxon>
        <taxon>Aerosakkonemataceae</taxon>
        <taxon>Floridanema</taxon>
    </lineage>
</organism>
<evidence type="ECO:0000256" key="1">
    <source>
        <dbReference type="SAM" id="Phobius"/>
    </source>
</evidence>
<comment type="caution">
    <text evidence="2">The sequence shown here is derived from an EMBL/GenBank/DDBJ whole genome shotgun (WGS) entry which is preliminary data.</text>
</comment>
<keyword evidence="1" id="KW-0472">Membrane</keyword>
<dbReference type="OrthoDB" id="516102at2"/>
<dbReference type="STRING" id="454136.NIES2119_11220"/>
<dbReference type="Pfam" id="PF04020">
    <property type="entry name" value="Phage_holin_4_2"/>
    <property type="match status" value="1"/>
</dbReference>
<reference evidence="2 3" key="1">
    <citation type="submission" date="2016-11" db="EMBL/GenBank/DDBJ databases">
        <title>Draft Genome Sequences of Nine Cyanobacterial Strains from Diverse Habitats.</title>
        <authorList>
            <person name="Zhu T."/>
            <person name="Hou S."/>
            <person name="Lu X."/>
            <person name="Hess W.R."/>
        </authorList>
    </citation>
    <scope>NUCLEOTIDE SEQUENCE [LARGE SCALE GENOMIC DNA]</scope>
    <source>
        <strain evidence="2 3">IAM M-71</strain>
    </source>
</reference>
<dbReference type="Proteomes" id="UP000185860">
    <property type="component" value="Unassembled WGS sequence"/>
</dbReference>
<dbReference type="AlphaFoldDB" id="A0A1U7ILQ9"/>
<feature type="transmembrane region" description="Helical" evidence="1">
    <location>
        <begin position="95"/>
        <end position="115"/>
    </location>
</feature>
<sequence>MDFIDVLIAWIVSASSLLIITKLPVGVEIDSPGKAYISAAVIGVVAAIVRPILGLFFFVPNLVTFNLFSGIFTFIIAAVTFAIAASLVQGFRLRAGIWSAVIGALALSLVSNLIYSIL</sequence>
<feature type="transmembrane region" description="Helical" evidence="1">
    <location>
        <begin position="37"/>
        <end position="59"/>
    </location>
</feature>
<feature type="transmembrane region" description="Helical" evidence="1">
    <location>
        <begin position="65"/>
        <end position="88"/>
    </location>
</feature>
<keyword evidence="1" id="KW-1133">Transmembrane helix</keyword>
<dbReference type="PANTHER" id="PTHR37309:SF1">
    <property type="entry name" value="SLR0284 PROTEIN"/>
    <property type="match status" value="1"/>
</dbReference>
<protein>
    <recommendedName>
        <fullName evidence="4">Phage holin family protein</fullName>
    </recommendedName>
</protein>
<dbReference type="EMBL" id="MRCE01000009">
    <property type="protein sequence ID" value="OKH38120.1"/>
    <property type="molecule type" value="Genomic_DNA"/>
</dbReference>
<name>A0A1U7ILQ9_9CYAN</name>
<evidence type="ECO:0000313" key="2">
    <source>
        <dbReference type="EMBL" id="OKH38120.1"/>
    </source>
</evidence>
<accession>A0A1U7ILQ9</accession>
<evidence type="ECO:0000313" key="3">
    <source>
        <dbReference type="Proteomes" id="UP000185860"/>
    </source>
</evidence>
<evidence type="ECO:0008006" key="4">
    <source>
        <dbReference type="Google" id="ProtNLM"/>
    </source>
</evidence>
<keyword evidence="1" id="KW-0812">Transmembrane</keyword>
<dbReference type="RefSeq" id="WP_073593560.1">
    <property type="nucleotide sequence ID" value="NZ_MRCE01000009.1"/>
</dbReference>
<feature type="transmembrane region" description="Helical" evidence="1">
    <location>
        <begin position="6"/>
        <end position="25"/>
    </location>
</feature>
<proteinExistence type="predicted"/>
<dbReference type="PANTHER" id="PTHR37309">
    <property type="entry name" value="SLR0284 PROTEIN"/>
    <property type="match status" value="1"/>
</dbReference>
<dbReference type="InterPro" id="IPR007165">
    <property type="entry name" value="Phage_holin_4_2"/>
</dbReference>